<keyword evidence="6 7" id="KW-0472">Membrane</keyword>
<evidence type="ECO:0000256" key="1">
    <source>
        <dbReference type="ARBA" id="ARBA00004651"/>
    </source>
</evidence>
<feature type="transmembrane region" description="Helical" evidence="7">
    <location>
        <begin position="146"/>
        <end position="178"/>
    </location>
</feature>
<dbReference type="PANTHER" id="PTHR43663:SF2">
    <property type="entry name" value="CHROMATE TRANSPORT PROTEIN-RELATED"/>
    <property type="match status" value="1"/>
</dbReference>
<dbReference type="InterPro" id="IPR003370">
    <property type="entry name" value="Chromate_transpt"/>
</dbReference>
<evidence type="ECO:0000256" key="7">
    <source>
        <dbReference type="SAM" id="Phobius"/>
    </source>
</evidence>
<organism evidence="8 9">
    <name type="scientific">Hydrogenispora ethanolica</name>
    <dbReference type="NCBI Taxonomy" id="1082276"/>
    <lineage>
        <taxon>Bacteria</taxon>
        <taxon>Bacillati</taxon>
        <taxon>Bacillota</taxon>
        <taxon>Hydrogenispora</taxon>
    </lineage>
</organism>
<keyword evidence="9" id="KW-1185">Reference proteome</keyword>
<feature type="transmembrane region" description="Helical" evidence="7">
    <location>
        <begin position="113"/>
        <end position="134"/>
    </location>
</feature>
<dbReference type="GO" id="GO:0005886">
    <property type="term" value="C:plasma membrane"/>
    <property type="evidence" value="ECO:0007669"/>
    <property type="project" value="UniProtKB-SubCell"/>
</dbReference>
<sequence>MFNRKSWLELWNLLWVFFKVGCFTFGGGLAMLPLIQKEVVDKRGWISESEILDVFAISQSIPGVIAINSGIFIGKKRAGIPGAIAAACGVILPAFLSILLVIAVLYRVKEEPVVAKIFTGIRAASAGLILLAAFKLGKSAIKNRAGLWIALISFAGIAIFNVYAMWAVVFGGAAGYFIHVYQRRAK</sequence>
<comment type="caution">
    <text evidence="8">The sequence shown here is derived from an EMBL/GenBank/DDBJ whole genome shotgun (WGS) entry which is preliminary data.</text>
</comment>
<keyword evidence="5 7" id="KW-1133">Transmembrane helix</keyword>
<comment type="subcellular location">
    <subcellularLocation>
        <location evidence="1">Cell membrane</location>
        <topology evidence="1">Multi-pass membrane protein</topology>
    </subcellularLocation>
</comment>
<feature type="transmembrane region" description="Helical" evidence="7">
    <location>
        <begin position="85"/>
        <end position="107"/>
    </location>
</feature>
<dbReference type="Proteomes" id="UP000295008">
    <property type="component" value="Unassembled WGS sequence"/>
</dbReference>
<dbReference type="EMBL" id="SLUN01000046">
    <property type="protein sequence ID" value="TCL57458.1"/>
    <property type="molecule type" value="Genomic_DNA"/>
</dbReference>
<protein>
    <submittedName>
        <fullName evidence="8">Chromate transporter</fullName>
    </submittedName>
</protein>
<reference evidence="8 9" key="1">
    <citation type="submission" date="2019-03" db="EMBL/GenBank/DDBJ databases">
        <title>Genomic Encyclopedia of Type Strains, Phase IV (KMG-IV): sequencing the most valuable type-strain genomes for metagenomic binning, comparative biology and taxonomic classification.</title>
        <authorList>
            <person name="Goeker M."/>
        </authorList>
    </citation>
    <scope>NUCLEOTIDE SEQUENCE [LARGE SCALE GENOMIC DNA]</scope>
    <source>
        <strain evidence="8 9">LX-B</strain>
    </source>
</reference>
<proteinExistence type="inferred from homology"/>
<evidence type="ECO:0000256" key="5">
    <source>
        <dbReference type="ARBA" id="ARBA00022989"/>
    </source>
</evidence>
<evidence type="ECO:0000256" key="4">
    <source>
        <dbReference type="ARBA" id="ARBA00022692"/>
    </source>
</evidence>
<keyword evidence="3" id="KW-1003">Cell membrane</keyword>
<keyword evidence="4 7" id="KW-0812">Transmembrane</keyword>
<dbReference type="RefSeq" id="WP_132017127.1">
    <property type="nucleotide sequence ID" value="NZ_SLUN01000046.1"/>
</dbReference>
<evidence type="ECO:0000256" key="3">
    <source>
        <dbReference type="ARBA" id="ARBA00022475"/>
    </source>
</evidence>
<dbReference type="OrthoDB" id="9788907at2"/>
<dbReference type="GO" id="GO:0015109">
    <property type="term" value="F:chromate transmembrane transporter activity"/>
    <property type="evidence" value="ECO:0007669"/>
    <property type="project" value="InterPro"/>
</dbReference>
<dbReference type="InterPro" id="IPR052518">
    <property type="entry name" value="CHR_Transporter"/>
</dbReference>
<evidence type="ECO:0000256" key="6">
    <source>
        <dbReference type="ARBA" id="ARBA00023136"/>
    </source>
</evidence>
<feature type="transmembrane region" description="Helical" evidence="7">
    <location>
        <begin position="12"/>
        <end position="35"/>
    </location>
</feature>
<feature type="transmembrane region" description="Helical" evidence="7">
    <location>
        <begin position="55"/>
        <end position="73"/>
    </location>
</feature>
<evidence type="ECO:0000313" key="8">
    <source>
        <dbReference type="EMBL" id="TCL57458.1"/>
    </source>
</evidence>
<evidence type="ECO:0000313" key="9">
    <source>
        <dbReference type="Proteomes" id="UP000295008"/>
    </source>
</evidence>
<dbReference type="AlphaFoldDB" id="A0A4R1QU75"/>
<comment type="similarity">
    <text evidence="2">Belongs to the chromate ion transporter (CHR) (TC 2.A.51) family.</text>
</comment>
<dbReference type="Pfam" id="PF02417">
    <property type="entry name" value="Chromate_transp"/>
    <property type="match status" value="1"/>
</dbReference>
<gene>
    <name evidence="8" type="ORF">EDC14_104618</name>
</gene>
<dbReference type="PANTHER" id="PTHR43663">
    <property type="entry name" value="CHROMATE TRANSPORT PROTEIN-RELATED"/>
    <property type="match status" value="1"/>
</dbReference>
<evidence type="ECO:0000256" key="2">
    <source>
        <dbReference type="ARBA" id="ARBA00005262"/>
    </source>
</evidence>
<name>A0A4R1QU75_HYDET</name>
<accession>A0A4R1QU75</accession>